<evidence type="ECO:0000313" key="3">
    <source>
        <dbReference type="EMBL" id="GMT13527.1"/>
    </source>
</evidence>
<protein>
    <recommendedName>
        <fullName evidence="5">BTB domain-containing protein</fullName>
    </recommendedName>
</protein>
<dbReference type="CDD" id="cd17039">
    <property type="entry name" value="Ubl_ubiquitin_like"/>
    <property type="match status" value="1"/>
</dbReference>
<gene>
    <name evidence="3" type="ORF">PFISCL1PPCAC_4824</name>
</gene>
<dbReference type="SMART" id="SM00213">
    <property type="entry name" value="UBQ"/>
    <property type="match status" value="1"/>
</dbReference>
<dbReference type="Gene3D" id="3.30.710.10">
    <property type="entry name" value="Potassium Channel Kv1.1, Chain A"/>
    <property type="match status" value="1"/>
</dbReference>
<dbReference type="AlphaFoldDB" id="A0AAV5V5F9"/>
<name>A0AAV5V5F9_9BILA</name>
<evidence type="ECO:0000259" key="1">
    <source>
        <dbReference type="PROSITE" id="PS50053"/>
    </source>
</evidence>
<dbReference type="InterPro" id="IPR011333">
    <property type="entry name" value="SKP1/BTB/POZ_sf"/>
</dbReference>
<dbReference type="InterPro" id="IPR000626">
    <property type="entry name" value="Ubiquitin-like_dom"/>
</dbReference>
<dbReference type="PROSITE" id="PS50097">
    <property type="entry name" value="BTB"/>
    <property type="match status" value="1"/>
</dbReference>
<dbReference type="PROSITE" id="PS50053">
    <property type="entry name" value="UBIQUITIN_2"/>
    <property type="match status" value="1"/>
</dbReference>
<dbReference type="Proteomes" id="UP001432322">
    <property type="component" value="Unassembled WGS sequence"/>
</dbReference>
<keyword evidence="4" id="KW-1185">Reference proteome</keyword>
<dbReference type="SUPFAM" id="SSF54695">
    <property type="entry name" value="POZ domain"/>
    <property type="match status" value="1"/>
</dbReference>
<evidence type="ECO:0000259" key="2">
    <source>
        <dbReference type="PROSITE" id="PS50097"/>
    </source>
</evidence>
<dbReference type="InterPro" id="IPR000210">
    <property type="entry name" value="BTB/POZ_dom"/>
</dbReference>
<proteinExistence type="predicted"/>
<organism evidence="3 4">
    <name type="scientific">Pristionchus fissidentatus</name>
    <dbReference type="NCBI Taxonomy" id="1538716"/>
    <lineage>
        <taxon>Eukaryota</taxon>
        <taxon>Metazoa</taxon>
        <taxon>Ecdysozoa</taxon>
        <taxon>Nematoda</taxon>
        <taxon>Chromadorea</taxon>
        <taxon>Rhabditida</taxon>
        <taxon>Rhabditina</taxon>
        <taxon>Diplogasteromorpha</taxon>
        <taxon>Diplogasteroidea</taxon>
        <taxon>Neodiplogasteridae</taxon>
        <taxon>Pristionchus</taxon>
    </lineage>
</organism>
<dbReference type="Pfam" id="PF00240">
    <property type="entry name" value="ubiquitin"/>
    <property type="match status" value="1"/>
</dbReference>
<comment type="caution">
    <text evidence="3">The sequence shown here is derived from an EMBL/GenBank/DDBJ whole genome shotgun (WGS) entry which is preliminary data.</text>
</comment>
<sequence length="424" mass="48180">MNSSFENMTIKDQGKVDSSYSRDTHSAFDHSLFPEVKTLRVRSTHFLVSSSYLSLHSPFFRDFFRSGEPLELDVDPVTFGDLLDLIYPCSKNNESCEPAEFSDRLDLALQLKLRYAIKRMLNEDRGDRPGIARIFIEHNAFESYKKHFTYPEYSQRYHDEAMKTTTVKRDDSDYLLPIIVTTDFADARTVCVGGSTFLVSSSALSLHSDTLRAAFESSYPSSGEVKLDVSEESFIIFLNVSAGIFPKEFSSRLLDDLVKLGATYLYDYGMDKMKNRVVDLKSEPRTEVAIELLKHYNNQTKLDQESFDSVTSTLSDSEMRKVLAACSFIPGKIRSDVEEKFLKNPQPITVTMRMLTGKLFEVTAEMGSDTTIFLLKKLVQECEEYLWHQQRLISRTGLSLSNECTIGSYGIEEGATIYLLPKLG</sequence>
<evidence type="ECO:0008006" key="5">
    <source>
        <dbReference type="Google" id="ProtNLM"/>
    </source>
</evidence>
<feature type="domain" description="Ubiquitin-like" evidence="1">
    <location>
        <begin position="348"/>
        <end position="420"/>
    </location>
</feature>
<accession>A0AAV5V5F9</accession>
<reference evidence="3" key="1">
    <citation type="submission" date="2023-10" db="EMBL/GenBank/DDBJ databases">
        <title>Genome assembly of Pristionchus species.</title>
        <authorList>
            <person name="Yoshida K."/>
            <person name="Sommer R.J."/>
        </authorList>
    </citation>
    <scope>NUCLEOTIDE SEQUENCE</scope>
    <source>
        <strain evidence="3">RS5133</strain>
    </source>
</reference>
<feature type="domain" description="BTB" evidence="2">
    <location>
        <begin position="38"/>
        <end position="87"/>
    </location>
</feature>
<dbReference type="Pfam" id="PF00651">
    <property type="entry name" value="BTB"/>
    <property type="match status" value="1"/>
</dbReference>
<dbReference type="EMBL" id="BTSY01000002">
    <property type="protein sequence ID" value="GMT13527.1"/>
    <property type="molecule type" value="Genomic_DNA"/>
</dbReference>
<dbReference type="InterPro" id="IPR029071">
    <property type="entry name" value="Ubiquitin-like_domsf"/>
</dbReference>
<dbReference type="SUPFAM" id="SSF54236">
    <property type="entry name" value="Ubiquitin-like"/>
    <property type="match status" value="1"/>
</dbReference>
<evidence type="ECO:0000313" key="4">
    <source>
        <dbReference type="Proteomes" id="UP001432322"/>
    </source>
</evidence>
<dbReference type="CDD" id="cd18186">
    <property type="entry name" value="BTB_POZ_ZBTB_KLHL-like"/>
    <property type="match status" value="1"/>
</dbReference>
<dbReference type="Gene3D" id="3.10.20.90">
    <property type="entry name" value="Phosphatidylinositol 3-kinase Catalytic Subunit, Chain A, domain 1"/>
    <property type="match status" value="1"/>
</dbReference>